<comment type="similarity">
    <text evidence="11">Belongs to the ribonuclease M5 family.</text>
</comment>
<dbReference type="PANTHER" id="PTHR39156">
    <property type="entry name" value="RIBONUCLEASE M5"/>
    <property type="match status" value="1"/>
</dbReference>
<evidence type="ECO:0000313" key="15">
    <source>
        <dbReference type="Proteomes" id="UP000094757"/>
    </source>
</evidence>
<protein>
    <recommendedName>
        <fullName evidence="11 12">Ribonuclease M5</fullName>
        <ecNumber evidence="11 12">3.1.26.8</ecNumber>
    </recommendedName>
    <alternativeName>
        <fullName evidence="11">RNase M5</fullName>
    </alternativeName>
    <alternativeName>
        <fullName evidence="11">Ribosomal RNA terminal maturase M5</fullName>
    </alternativeName>
</protein>
<dbReference type="Gene3D" id="3.40.1360.10">
    <property type="match status" value="1"/>
</dbReference>
<keyword evidence="3 11" id="KW-0698">rRNA processing</keyword>
<dbReference type="Pfam" id="PF13331">
    <property type="entry name" value="DUF4093"/>
    <property type="match status" value="1"/>
</dbReference>
<keyword evidence="4 11" id="KW-0540">Nuclease</keyword>
<gene>
    <name evidence="11" type="primary">rnmV</name>
    <name evidence="14" type="ORF">BCB69_02825</name>
</gene>
<dbReference type="RefSeq" id="WP_069176960.1">
    <property type="nucleotide sequence ID" value="NZ_CP017037.1"/>
</dbReference>
<accession>A0A1B3WDF8</accession>
<dbReference type="AlphaFoldDB" id="A0A1B3WDF8"/>
<evidence type="ECO:0000256" key="7">
    <source>
        <dbReference type="ARBA" id="ARBA00022759"/>
    </source>
</evidence>
<comment type="subcellular location">
    <subcellularLocation>
        <location evidence="11">Cytoplasm</location>
    </subcellularLocation>
</comment>
<keyword evidence="5" id="KW-0479">Metal-binding</keyword>
<evidence type="ECO:0000259" key="13">
    <source>
        <dbReference type="PROSITE" id="PS50880"/>
    </source>
</evidence>
<organism evidence="14 15">
    <name type="scientific">Dialister pneumosintes</name>
    <dbReference type="NCBI Taxonomy" id="39950"/>
    <lineage>
        <taxon>Bacteria</taxon>
        <taxon>Bacillati</taxon>
        <taxon>Bacillota</taxon>
        <taxon>Negativicutes</taxon>
        <taxon>Veillonellales</taxon>
        <taxon>Veillonellaceae</taxon>
        <taxon>Dialister</taxon>
    </lineage>
</organism>
<evidence type="ECO:0000256" key="3">
    <source>
        <dbReference type="ARBA" id="ARBA00022552"/>
    </source>
</evidence>
<reference evidence="15" key="1">
    <citation type="submission" date="2016-08" db="EMBL/GenBank/DDBJ databases">
        <authorList>
            <person name="Holder M.E."/>
            <person name="Ajami N.J."/>
            <person name="Petrosino J.F."/>
        </authorList>
    </citation>
    <scope>NUCLEOTIDE SEQUENCE [LARGE SCALE GENOMIC DNA]</scope>
    <source>
        <strain evidence="15">F0677</strain>
    </source>
</reference>
<comment type="function">
    <text evidence="11">Required for correct processing of both the 5' and 3' ends of 5S rRNA precursor. Cleaves both sides of a double-stranded region yielding mature 5S rRNA in one step.</text>
</comment>
<dbReference type="SUPFAM" id="SSF110455">
    <property type="entry name" value="Toprim domain"/>
    <property type="match status" value="1"/>
</dbReference>
<evidence type="ECO:0000256" key="4">
    <source>
        <dbReference type="ARBA" id="ARBA00022722"/>
    </source>
</evidence>
<evidence type="ECO:0000256" key="2">
    <source>
        <dbReference type="ARBA" id="ARBA00022517"/>
    </source>
</evidence>
<dbReference type="GO" id="GO:0019843">
    <property type="term" value="F:rRNA binding"/>
    <property type="evidence" value="ECO:0007669"/>
    <property type="project" value="UniProtKB-KW"/>
</dbReference>
<evidence type="ECO:0000256" key="10">
    <source>
        <dbReference type="ARBA" id="ARBA00022884"/>
    </source>
</evidence>
<dbReference type="InterPro" id="IPR034141">
    <property type="entry name" value="TOPRIM_RNase_M5-like"/>
</dbReference>
<evidence type="ECO:0000256" key="8">
    <source>
        <dbReference type="ARBA" id="ARBA00022801"/>
    </source>
</evidence>
<dbReference type="SMART" id="SM00493">
    <property type="entry name" value="TOPRIM"/>
    <property type="match status" value="1"/>
</dbReference>
<dbReference type="EMBL" id="CP017037">
    <property type="protein sequence ID" value="AOH39000.1"/>
    <property type="molecule type" value="Genomic_DNA"/>
</dbReference>
<dbReference type="KEGG" id="dpn:BCB69_02825"/>
<dbReference type="Proteomes" id="UP000094757">
    <property type="component" value="Chromosome"/>
</dbReference>
<evidence type="ECO:0000256" key="5">
    <source>
        <dbReference type="ARBA" id="ARBA00022723"/>
    </source>
</evidence>
<keyword evidence="9" id="KW-0460">Magnesium</keyword>
<dbReference type="EC" id="3.1.26.8" evidence="11 12"/>
<keyword evidence="1 11" id="KW-0963">Cytoplasm</keyword>
<evidence type="ECO:0000256" key="12">
    <source>
        <dbReference type="NCBIfam" id="TIGR00334"/>
    </source>
</evidence>
<dbReference type="Pfam" id="PF01751">
    <property type="entry name" value="Toprim"/>
    <property type="match status" value="1"/>
</dbReference>
<evidence type="ECO:0000256" key="11">
    <source>
        <dbReference type="HAMAP-Rule" id="MF_01469"/>
    </source>
</evidence>
<dbReference type="STRING" id="39950.BCB69_02825"/>
<dbReference type="CDD" id="cd01027">
    <property type="entry name" value="TOPRIM_RNase_M5_like"/>
    <property type="match status" value="1"/>
</dbReference>
<dbReference type="InterPro" id="IPR025156">
    <property type="entry name" value="RNase_M5_C"/>
</dbReference>
<keyword evidence="2 11" id="KW-0690">Ribosome biogenesis</keyword>
<sequence length="181" mass="19908">MIKEVIIVEGKSDIARVKLAVDADMIATGGLGLSRDTIHEIECAYHTRGIIIFTDPDGPGNRIRKKLTHLFPHALHAFIPKSEASSISGVGIEEASPHAIKQALENVQTTQFNPSKEFNMSDLLKAKMVGDVSAAKRREKAGALLHIGYGNAKTFLKKLNHFSISREEWDKVIAAMEEIHV</sequence>
<evidence type="ECO:0000256" key="6">
    <source>
        <dbReference type="ARBA" id="ARBA00022730"/>
    </source>
</evidence>
<dbReference type="GO" id="GO:0006364">
    <property type="term" value="P:rRNA processing"/>
    <property type="evidence" value="ECO:0007669"/>
    <property type="project" value="UniProtKB-UniRule"/>
</dbReference>
<dbReference type="InterPro" id="IPR004466">
    <property type="entry name" value="RNase_M5"/>
</dbReference>
<comment type="catalytic activity">
    <reaction evidence="11">
        <text>Endonucleolytic cleavage of RNA, removing 21 and 42 nucleotides, respectively, from the 5'- and 3'-termini of a 5S-rRNA precursor.</text>
        <dbReference type="EC" id="3.1.26.8"/>
    </reaction>
</comment>
<name>A0A1B3WDF8_9FIRM</name>
<dbReference type="HAMAP" id="MF_01469">
    <property type="entry name" value="RNase_M5"/>
    <property type="match status" value="1"/>
</dbReference>
<keyword evidence="6 11" id="KW-0699">rRNA-binding</keyword>
<dbReference type="NCBIfam" id="TIGR00334">
    <property type="entry name" value="5S_RNA_mat_M5"/>
    <property type="match status" value="1"/>
</dbReference>
<feature type="domain" description="Toprim" evidence="13">
    <location>
        <begin position="3"/>
        <end position="88"/>
    </location>
</feature>
<evidence type="ECO:0000313" key="14">
    <source>
        <dbReference type="EMBL" id="AOH39000.1"/>
    </source>
</evidence>
<proteinExistence type="inferred from homology"/>
<keyword evidence="7 11" id="KW-0255">Endonuclease</keyword>
<dbReference type="PROSITE" id="PS50880">
    <property type="entry name" value="TOPRIM"/>
    <property type="match status" value="1"/>
</dbReference>
<dbReference type="InterPro" id="IPR006171">
    <property type="entry name" value="TOPRIM_dom"/>
</dbReference>
<dbReference type="GO" id="GO:0005737">
    <property type="term" value="C:cytoplasm"/>
    <property type="evidence" value="ECO:0007669"/>
    <property type="project" value="UniProtKB-SubCell"/>
</dbReference>
<dbReference type="GO" id="GO:0043822">
    <property type="term" value="F:ribonuclease M5 activity"/>
    <property type="evidence" value="ECO:0007669"/>
    <property type="project" value="UniProtKB-UniRule"/>
</dbReference>
<keyword evidence="8 11" id="KW-0378">Hydrolase</keyword>
<dbReference type="GO" id="GO:0046872">
    <property type="term" value="F:metal ion binding"/>
    <property type="evidence" value="ECO:0007669"/>
    <property type="project" value="UniProtKB-KW"/>
</dbReference>
<dbReference type="PANTHER" id="PTHR39156:SF2">
    <property type="entry name" value="DNA PRIMASE (BACTERIAL TYPE) AND SMALL PRIMASE-LIKE PROTEINS"/>
    <property type="match status" value="1"/>
</dbReference>
<keyword evidence="10 11" id="KW-0694">RNA-binding</keyword>
<evidence type="ECO:0000256" key="1">
    <source>
        <dbReference type="ARBA" id="ARBA00022490"/>
    </source>
</evidence>
<evidence type="ECO:0000256" key="9">
    <source>
        <dbReference type="ARBA" id="ARBA00022842"/>
    </source>
</evidence>